<dbReference type="EMBL" id="BLQM01000319">
    <property type="protein sequence ID" value="GMH82840.1"/>
    <property type="molecule type" value="Genomic_DNA"/>
</dbReference>
<proteinExistence type="predicted"/>
<organism evidence="2 3">
    <name type="scientific">Triparma laevis f. inornata</name>
    <dbReference type="NCBI Taxonomy" id="1714386"/>
    <lineage>
        <taxon>Eukaryota</taxon>
        <taxon>Sar</taxon>
        <taxon>Stramenopiles</taxon>
        <taxon>Ochrophyta</taxon>
        <taxon>Bolidophyceae</taxon>
        <taxon>Parmales</taxon>
        <taxon>Triparmaceae</taxon>
        <taxon>Triparma</taxon>
    </lineage>
</organism>
<name>A0A9W7BAZ9_9STRA</name>
<protein>
    <recommendedName>
        <fullName evidence="1">Transcriptional coactivator p15 (PC4) C-terminal domain-containing protein</fullName>
    </recommendedName>
</protein>
<dbReference type="Proteomes" id="UP001162640">
    <property type="component" value="Unassembled WGS sequence"/>
</dbReference>
<comment type="caution">
    <text evidence="2">The sequence shown here is derived from an EMBL/GenBank/DDBJ whole genome shotgun (WGS) entry which is preliminary data.</text>
</comment>
<evidence type="ECO:0000313" key="2">
    <source>
        <dbReference type="EMBL" id="GMH82840.1"/>
    </source>
</evidence>
<dbReference type="GO" id="GO:0006355">
    <property type="term" value="P:regulation of DNA-templated transcription"/>
    <property type="evidence" value="ECO:0007669"/>
    <property type="project" value="InterPro"/>
</dbReference>
<evidence type="ECO:0000313" key="3">
    <source>
        <dbReference type="Proteomes" id="UP001162640"/>
    </source>
</evidence>
<dbReference type="InterPro" id="IPR009044">
    <property type="entry name" value="ssDNA-bd_transcriptional_reg"/>
</dbReference>
<evidence type="ECO:0000259" key="1">
    <source>
        <dbReference type="Pfam" id="PF02229"/>
    </source>
</evidence>
<dbReference type="AlphaFoldDB" id="A0A9W7BAZ9"/>
<gene>
    <name evidence="2" type="ORF">TL16_g09401</name>
</gene>
<reference evidence="3" key="1">
    <citation type="journal article" date="2023" name="Commun. Biol.">
        <title>Genome analysis of Parmales, the sister group of diatoms, reveals the evolutionary specialization of diatoms from phago-mixotrophs to photoautotrophs.</title>
        <authorList>
            <person name="Ban H."/>
            <person name="Sato S."/>
            <person name="Yoshikawa S."/>
            <person name="Yamada K."/>
            <person name="Nakamura Y."/>
            <person name="Ichinomiya M."/>
            <person name="Sato N."/>
            <person name="Blanc-Mathieu R."/>
            <person name="Endo H."/>
            <person name="Kuwata A."/>
            <person name="Ogata H."/>
        </authorList>
    </citation>
    <scope>NUCLEOTIDE SEQUENCE [LARGE SCALE GENOMIC DNA]</scope>
</reference>
<accession>A0A9W7BAZ9</accession>
<dbReference type="InterPro" id="IPR003173">
    <property type="entry name" value="PC4_C"/>
</dbReference>
<dbReference type="Gene3D" id="2.30.31.10">
    <property type="entry name" value="Transcriptional Coactivator Pc4, Chain A"/>
    <property type="match status" value="1"/>
</dbReference>
<dbReference type="Pfam" id="PF02229">
    <property type="entry name" value="PC4"/>
    <property type="match status" value="1"/>
</dbReference>
<dbReference type="SUPFAM" id="SSF54447">
    <property type="entry name" value="ssDNA-binding transcriptional regulator domain"/>
    <property type="match status" value="1"/>
</dbReference>
<sequence length="120" mass="13419">MFPSPPTLSPPRPPFLTLPPPQAIETDPILTENTAETNVVAQCTDEAEKKRKLSSAPVDASAIFTKVDNNGQEEFRAKLTDKGMKRLTVSSYRGAKTIHIREYYEKDGKEVRYPSNDSHN</sequence>
<dbReference type="GO" id="GO:0003677">
    <property type="term" value="F:DNA binding"/>
    <property type="evidence" value="ECO:0007669"/>
    <property type="project" value="InterPro"/>
</dbReference>
<feature type="domain" description="Transcriptional coactivator p15 (PC4) C-terminal" evidence="1">
    <location>
        <begin position="83"/>
        <end position="110"/>
    </location>
</feature>